<proteinExistence type="inferred from homology"/>
<name>A0AA48KKK1_9RHOB</name>
<comment type="similarity">
    <text evidence="1">Belongs to the metallo-beta-lactamase superfamily.</text>
</comment>
<gene>
    <name evidence="6" type="ORF">MACH21_13470</name>
</gene>
<protein>
    <submittedName>
        <fullName evidence="6">MBL fold metallo-hydrolase</fullName>
    </submittedName>
</protein>
<dbReference type="InterPro" id="IPR051013">
    <property type="entry name" value="MBL_superfamily_lactonases"/>
</dbReference>
<organism evidence="6 7">
    <name type="scientific">Roseicyclus marinus</name>
    <dbReference type="NCBI Taxonomy" id="2161673"/>
    <lineage>
        <taxon>Bacteria</taxon>
        <taxon>Pseudomonadati</taxon>
        <taxon>Pseudomonadota</taxon>
        <taxon>Alphaproteobacteria</taxon>
        <taxon>Rhodobacterales</taxon>
        <taxon>Roseobacteraceae</taxon>
        <taxon>Roseicyclus</taxon>
    </lineage>
</organism>
<dbReference type="SMART" id="SM00849">
    <property type="entry name" value="Lactamase_B"/>
    <property type="match status" value="1"/>
</dbReference>
<evidence type="ECO:0000256" key="1">
    <source>
        <dbReference type="ARBA" id="ARBA00007749"/>
    </source>
</evidence>
<keyword evidence="7" id="KW-1185">Reference proteome</keyword>
<sequence>MHITRRQLMATGTALLAASALPRRGWSQTILTLGDAELITLSDGNLELPADFIFGPMPQDELGPLLSGFGIDRGAALTPPCNVTLLRRGDTLALFDAGSGLTFQPGVGRLPEALEAAGIDPFDITHVIFTHGHPDHLWGVLDDFDEPFFPDAEHMMGAVEFDYWMDDGTVASIGAERAAFAVGAQRRLEVIADRMTRIADGDEVLPGVTAALTPGHTPGHLAFAVDGAAMILGDAIGNDHVAFARPQWISGSDQDPAMAAQTRLALFDRITADDMAVVGFHCGHGGIGRVERLSEGFAFRPAT</sequence>
<dbReference type="GO" id="GO:0046872">
    <property type="term" value="F:metal ion binding"/>
    <property type="evidence" value="ECO:0007669"/>
    <property type="project" value="UniProtKB-KW"/>
</dbReference>
<reference evidence="6 7" key="1">
    <citation type="submission" date="2023-01" db="EMBL/GenBank/DDBJ databases">
        <title>Complete genome sequence of Roseicyclus marinus strain Dej080120_10.</title>
        <authorList>
            <person name="Ueki S."/>
            <person name="Maruyama F."/>
        </authorList>
    </citation>
    <scope>NUCLEOTIDE SEQUENCE [LARGE SCALE GENOMIC DNA]</scope>
    <source>
        <strain evidence="6 7">Dej080120_10</strain>
    </source>
</reference>
<dbReference type="CDD" id="cd07720">
    <property type="entry name" value="OPHC2-like_MBL-fold"/>
    <property type="match status" value="1"/>
</dbReference>
<evidence type="ECO:0000256" key="4">
    <source>
        <dbReference type="ARBA" id="ARBA00022833"/>
    </source>
</evidence>
<keyword evidence="2" id="KW-0479">Metal-binding</keyword>
<accession>A0AA48KKK1</accession>
<feature type="domain" description="Metallo-beta-lactamase" evidence="5">
    <location>
        <begin position="80"/>
        <end position="284"/>
    </location>
</feature>
<dbReference type="AlphaFoldDB" id="A0AA48KKK1"/>
<dbReference type="InterPro" id="IPR036866">
    <property type="entry name" value="RibonucZ/Hydroxyglut_hydro"/>
</dbReference>
<dbReference type="Proteomes" id="UP001337723">
    <property type="component" value="Chromosome"/>
</dbReference>
<keyword evidence="4" id="KW-0862">Zinc</keyword>
<dbReference type="Gene3D" id="3.60.15.10">
    <property type="entry name" value="Ribonuclease Z/Hydroxyacylglutathione hydrolase-like"/>
    <property type="match status" value="1"/>
</dbReference>
<dbReference type="KEGG" id="rmai:MACH21_13470"/>
<evidence type="ECO:0000259" key="5">
    <source>
        <dbReference type="SMART" id="SM00849"/>
    </source>
</evidence>
<dbReference type="PANTHER" id="PTHR42978">
    <property type="entry name" value="QUORUM-QUENCHING LACTONASE YTNP-RELATED-RELATED"/>
    <property type="match status" value="1"/>
</dbReference>
<evidence type="ECO:0000313" key="7">
    <source>
        <dbReference type="Proteomes" id="UP001337723"/>
    </source>
</evidence>
<dbReference type="InterPro" id="IPR001279">
    <property type="entry name" value="Metallo-B-lactamas"/>
</dbReference>
<evidence type="ECO:0000256" key="3">
    <source>
        <dbReference type="ARBA" id="ARBA00022801"/>
    </source>
</evidence>
<evidence type="ECO:0000313" key="6">
    <source>
        <dbReference type="EMBL" id="BDW85170.1"/>
    </source>
</evidence>
<dbReference type="EMBL" id="AP027266">
    <property type="protein sequence ID" value="BDW85170.1"/>
    <property type="molecule type" value="Genomic_DNA"/>
</dbReference>
<dbReference type="GO" id="GO:0016787">
    <property type="term" value="F:hydrolase activity"/>
    <property type="evidence" value="ECO:0007669"/>
    <property type="project" value="UniProtKB-KW"/>
</dbReference>
<dbReference type="SUPFAM" id="SSF56281">
    <property type="entry name" value="Metallo-hydrolase/oxidoreductase"/>
    <property type="match status" value="1"/>
</dbReference>
<dbReference type="RefSeq" id="WP_338275734.1">
    <property type="nucleotide sequence ID" value="NZ_AP027266.1"/>
</dbReference>
<evidence type="ECO:0000256" key="2">
    <source>
        <dbReference type="ARBA" id="ARBA00022723"/>
    </source>
</evidence>
<dbReference type="Pfam" id="PF00753">
    <property type="entry name" value="Lactamase_B"/>
    <property type="match status" value="1"/>
</dbReference>
<dbReference type="PANTHER" id="PTHR42978:SF6">
    <property type="entry name" value="QUORUM-QUENCHING LACTONASE YTNP-RELATED"/>
    <property type="match status" value="1"/>
</dbReference>
<keyword evidence="3" id="KW-0378">Hydrolase</keyword>